<keyword evidence="2" id="KW-0479">Metal-binding</keyword>
<comment type="cofactor">
    <cofactor evidence="2">
        <name>Fe cation</name>
        <dbReference type="ChEBI" id="CHEBI:24875"/>
    </cofactor>
    <text evidence="2">Binds 1 Fe cation per subunit.</text>
</comment>
<gene>
    <name evidence="6" type="ORF">MED297_09056</name>
</gene>
<dbReference type="PANTHER" id="PTHR43212:SF3">
    <property type="entry name" value="QUERCETIN 2,3-DIOXYGENASE"/>
    <property type="match status" value="1"/>
</dbReference>
<dbReference type="Proteomes" id="UP000005953">
    <property type="component" value="Unassembled WGS sequence"/>
</dbReference>
<evidence type="ECO:0000256" key="3">
    <source>
        <dbReference type="RuleBase" id="RU003457"/>
    </source>
</evidence>
<sequence length="233" mass="25671">MGMIQIRRSNERGRASFGWLNSRHSFSFGSYYDPAHMGHSVLRVINDDEVAPGAGFDPHGHRDMEIISYVLEGAIEHKDSEGNVQTLPAGEFQLMSAGSGIMHSEYNASRHEPLRFLQIWVLPNVSGEKPGYQQKDFGRAPGLTAVITPQGDGGTLRIKQDATLYQLLLNTDYPSEQLTLPARKAYVHLIEGELSVNGEVLSPGDGVAIQSLNELRFEQQGDVPVKALVFDLP</sequence>
<dbReference type="SUPFAM" id="SSF51182">
    <property type="entry name" value="RmlC-like cupins"/>
    <property type="match status" value="1"/>
</dbReference>
<dbReference type="GO" id="GO:0046872">
    <property type="term" value="F:metal ion binding"/>
    <property type="evidence" value="ECO:0007669"/>
    <property type="project" value="UniProtKB-KW"/>
</dbReference>
<organism evidence="6 7">
    <name type="scientific">Reinekea blandensis MED297</name>
    <dbReference type="NCBI Taxonomy" id="314283"/>
    <lineage>
        <taxon>Bacteria</taxon>
        <taxon>Pseudomonadati</taxon>
        <taxon>Pseudomonadota</taxon>
        <taxon>Gammaproteobacteria</taxon>
        <taxon>Oceanospirillales</taxon>
        <taxon>Saccharospirillaceae</taxon>
        <taxon>Reinekea</taxon>
    </lineage>
</organism>
<keyword evidence="2" id="KW-0408">Iron</keyword>
<reference evidence="6 7" key="1">
    <citation type="submission" date="2006-02" db="EMBL/GenBank/DDBJ databases">
        <authorList>
            <person name="Pinhassi J."/>
            <person name="Pedros-Alio C."/>
            <person name="Ferriera S."/>
            <person name="Johnson J."/>
            <person name="Kravitz S."/>
            <person name="Halpern A."/>
            <person name="Remington K."/>
            <person name="Beeson K."/>
            <person name="Tran B."/>
            <person name="Rogers Y.-H."/>
            <person name="Friedman R."/>
            <person name="Venter J.C."/>
        </authorList>
    </citation>
    <scope>NUCLEOTIDE SEQUENCE [LARGE SCALE GENOMIC DNA]</scope>
    <source>
        <strain evidence="6 7">MED297</strain>
    </source>
</reference>
<evidence type="ECO:0000313" key="6">
    <source>
        <dbReference type="EMBL" id="EAR08801.1"/>
    </source>
</evidence>
<feature type="domain" description="Pirin N-terminal" evidence="4">
    <location>
        <begin position="12"/>
        <end position="121"/>
    </location>
</feature>
<dbReference type="InterPro" id="IPR011051">
    <property type="entry name" value="RmlC_Cupin_sf"/>
</dbReference>
<name>A4BGJ5_9GAMM</name>
<dbReference type="Pfam" id="PF17954">
    <property type="entry name" value="Pirin_C_2"/>
    <property type="match status" value="1"/>
</dbReference>
<dbReference type="AlphaFoldDB" id="A4BGJ5"/>
<evidence type="ECO:0000256" key="1">
    <source>
        <dbReference type="ARBA" id="ARBA00008416"/>
    </source>
</evidence>
<dbReference type="HOGENOM" id="CLU_064194_2_2_6"/>
<feature type="binding site" evidence="2">
    <location>
        <position position="61"/>
    </location>
    <ligand>
        <name>Fe cation</name>
        <dbReference type="ChEBI" id="CHEBI:24875"/>
    </ligand>
</feature>
<proteinExistence type="inferred from homology"/>
<dbReference type="PANTHER" id="PTHR43212">
    <property type="entry name" value="QUERCETIN 2,3-DIOXYGENASE"/>
    <property type="match status" value="1"/>
</dbReference>
<accession>A4BGJ5</accession>
<feature type="binding site" evidence="2">
    <location>
        <position position="105"/>
    </location>
    <ligand>
        <name>Fe cation</name>
        <dbReference type="ChEBI" id="CHEBI:24875"/>
    </ligand>
</feature>
<dbReference type="InterPro" id="IPR014710">
    <property type="entry name" value="RmlC-like_jellyroll"/>
</dbReference>
<feature type="domain" description="Quercetin 2,3-dioxygenase C-terminal cupin" evidence="5">
    <location>
        <begin position="146"/>
        <end position="232"/>
    </location>
</feature>
<comment type="similarity">
    <text evidence="1 3">Belongs to the pirin family.</text>
</comment>
<dbReference type="Pfam" id="PF02678">
    <property type="entry name" value="Pirin"/>
    <property type="match status" value="1"/>
</dbReference>
<dbReference type="CDD" id="cd02910">
    <property type="entry name" value="cupin_Yhhw_N"/>
    <property type="match status" value="1"/>
</dbReference>
<keyword evidence="7" id="KW-1185">Reference proteome</keyword>
<dbReference type="PIRSF" id="PIRSF006232">
    <property type="entry name" value="Pirin"/>
    <property type="match status" value="1"/>
</dbReference>
<protein>
    <recommendedName>
        <fullName evidence="8">Pirin family protein</fullName>
    </recommendedName>
</protein>
<dbReference type="InterPro" id="IPR041602">
    <property type="entry name" value="Quercetinase_C"/>
</dbReference>
<dbReference type="Gene3D" id="2.60.120.10">
    <property type="entry name" value="Jelly Rolls"/>
    <property type="match status" value="2"/>
</dbReference>
<comment type="caution">
    <text evidence="6">The sequence shown here is derived from an EMBL/GenBank/DDBJ whole genome shotgun (WGS) entry which is preliminary data.</text>
</comment>
<feature type="binding site" evidence="2">
    <location>
        <position position="59"/>
    </location>
    <ligand>
        <name>Fe cation</name>
        <dbReference type="ChEBI" id="CHEBI:24875"/>
    </ligand>
</feature>
<evidence type="ECO:0008006" key="8">
    <source>
        <dbReference type="Google" id="ProtNLM"/>
    </source>
</evidence>
<evidence type="ECO:0000256" key="2">
    <source>
        <dbReference type="PIRSR" id="PIRSR006232-1"/>
    </source>
</evidence>
<dbReference type="InterPro" id="IPR003829">
    <property type="entry name" value="Pirin_N_dom"/>
</dbReference>
<dbReference type="EMBL" id="AAOE01000016">
    <property type="protein sequence ID" value="EAR08801.1"/>
    <property type="molecule type" value="Genomic_DNA"/>
</dbReference>
<evidence type="ECO:0000259" key="4">
    <source>
        <dbReference type="Pfam" id="PF02678"/>
    </source>
</evidence>
<evidence type="ECO:0000313" key="7">
    <source>
        <dbReference type="Proteomes" id="UP000005953"/>
    </source>
</evidence>
<feature type="binding site" evidence="2">
    <location>
        <position position="103"/>
    </location>
    <ligand>
        <name>Fe cation</name>
        <dbReference type="ChEBI" id="CHEBI:24875"/>
    </ligand>
</feature>
<evidence type="ECO:0000259" key="5">
    <source>
        <dbReference type="Pfam" id="PF17954"/>
    </source>
</evidence>
<dbReference type="STRING" id="314283.MED297_09056"/>
<dbReference type="InterPro" id="IPR012093">
    <property type="entry name" value="Pirin"/>
</dbReference>